<dbReference type="Proteomes" id="UP000032180">
    <property type="component" value="Chromosome 7"/>
</dbReference>
<name>A0A0D9WUZ8_9ORYZ</name>
<reference evidence="2" key="2">
    <citation type="submission" date="2013-12" db="EMBL/GenBank/DDBJ databases">
        <authorList>
            <person name="Yu Y."/>
            <person name="Lee S."/>
            <person name="de Baynast K."/>
            <person name="Wissotski M."/>
            <person name="Liu L."/>
            <person name="Talag J."/>
            <person name="Goicoechea J."/>
            <person name="Angelova A."/>
            <person name="Jetty R."/>
            <person name="Kudrna D."/>
            <person name="Golser W."/>
            <person name="Rivera L."/>
            <person name="Zhang J."/>
            <person name="Wing R."/>
        </authorList>
    </citation>
    <scope>NUCLEOTIDE SEQUENCE</scope>
</reference>
<keyword evidence="2" id="KW-1185">Reference proteome</keyword>
<evidence type="ECO:0000313" key="1">
    <source>
        <dbReference type="EnsemblPlants" id="LPERR07G01240.1"/>
    </source>
</evidence>
<sequence length="96" mass="10549">MLDKCGLADFGWTNDRKDTNEFEGVKNVAAFVHIISHHADLMKHGIVCDAPPLGFFNGDGKPEQHPFQPLNRLLLGRRIGGASVYQEGEGSTKELS</sequence>
<reference evidence="1" key="3">
    <citation type="submission" date="2015-04" db="UniProtKB">
        <authorList>
            <consortium name="EnsemblPlants"/>
        </authorList>
    </citation>
    <scope>IDENTIFICATION</scope>
</reference>
<reference evidence="1 2" key="1">
    <citation type="submission" date="2012-08" db="EMBL/GenBank/DDBJ databases">
        <title>Oryza genome evolution.</title>
        <authorList>
            <person name="Wing R.A."/>
        </authorList>
    </citation>
    <scope>NUCLEOTIDE SEQUENCE</scope>
</reference>
<organism evidence="1 2">
    <name type="scientific">Leersia perrieri</name>
    <dbReference type="NCBI Taxonomy" id="77586"/>
    <lineage>
        <taxon>Eukaryota</taxon>
        <taxon>Viridiplantae</taxon>
        <taxon>Streptophyta</taxon>
        <taxon>Embryophyta</taxon>
        <taxon>Tracheophyta</taxon>
        <taxon>Spermatophyta</taxon>
        <taxon>Magnoliopsida</taxon>
        <taxon>Liliopsida</taxon>
        <taxon>Poales</taxon>
        <taxon>Poaceae</taxon>
        <taxon>BOP clade</taxon>
        <taxon>Oryzoideae</taxon>
        <taxon>Oryzeae</taxon>
        <taxon>Oryzinae</taxon>
        <taxon>Leersia</taxon>
    </lineage>
</organism>
<evidence type="ECO:0000313" key="2">
    <source>
        <dbReference type="Proteomes" id="UP000032180"/>
    </source>
</evidence>
<accession>A0A0D9WUZ8</accession>
<protein>
    <submittedName>
        <fullName evidence="1">Uncharacterized protein</fullName>
    </submittedName>
</protein>
<dbReference type="HOGENOM" id="CLU_184009_0_0_1"/>
<dbReference type="AlphaFoldDB" id="A0A0D9WUZ8"/>
<dbReference type="EnsemblPlants" id="LPERR07G01240.1">
    <property type="protein sequence ID" value="LPERR07G01240.1"/>
    <property type="gene ID" value="LPERR07G01240"/>
</dbReference>
<dbReference type="Gramene" id="LPERR07G01240.1">
    <property type="protein sequence ID" value="LPERR07G01240.1"/>
    <property type="gene ID" value="LPERR07G01240"/>
</dbReference>
<proteinExistence type="predicted"/>